<dbReference type="AlphaFoldDB" id="A0AAV9PIT1"/>
<sequence>MTPSEELAASRVRVGRLLAADGDHGYGVKAWWVGTFLDDEEMFTPFENMFDIPTPPPSSPSPAVAAPASTTPTPPPPPPPSPTHPSSPSSSAPTITPSLAQLAAHINQLPKLKGGLPSRNKLRKDDVLRGEVNRKTGYLRLQQRGGRLRGRRGDRRLFDEKMWARLCDSQKQEEEEGEAEVEAEEVVEGEEEEVAVTDEDSALGRRLQREERGLRSRR</sequence>
<reference evidence="2 3" key="1">
    <citation type="submission" date="2023-08" db="EMBL/GenBank/DDBJ databases">
        <title>Black Yeasts Isolated from many extreme environments.</title>
        <authorList>
            <person name="Coleine C."/>
            <person name="Stajich J.E."/>
            <person name="Selbmann L."/>
        </authorList>
    </citation>
    <scope>NUCLEOTIDE SEQUENCE [LARGE SCALE GENOMIC DNA]</scope>
    <source>
        <strain evidence="2 3">CCFEE 5935</strain>
    </source>
</reference>
<protein>
    <submittedName>
        <fullName evidence="2">Uncharacterized protein</fullName>
    </submittedName>
</protein>
<feature type="compositionally biased region" description="Pro residues" evidence="1">
    <location>
        <begin position="72"/>
        <end position="85"/>
    </location>
</feature>
<evidence type="ECO:0000313" key="3">
    <source>
        <dbReference type="Proteomes" id="UP001337655"/>
    </source>
</evidence>
<feature type="compositionally biased region" description="Basic and acidic residues" evidence="1">
    <location>
        <begin position="207"/>
        <end position="218"/>
    </location>
</feature>
<proteinExistence type="predicted"/>
<dbReference type="RefSeq" id="XP_064661906.1">
    <property type="nucleotide sequence ID" value="XM_064800567.1"/>
</dbReference>
<keyword evidence="3" id="KW-1185">Reference proteome</keyword>
<dbReference type="Proteomes" id="UP001337655">
    <property type="component" value="Unassembled WGS sequence"/>
</dbReference>
<feature type="compositionally biased region" description="Acidic residues" evidence="1">
    <location>
        <begin position="173"/>
        <end position="201"/>
    </location>
</feature>
<feature type="region of interest" description="Disordered" evidence="1">
    <location>
        <begin position="47"/>
        <end position="129"/>
    </location>
</feature>
<dbReference type="GeneID" id="89924657"/>
<organism evidence="2 3">
    <name type="scientific">Saxophila tyrrhenica</name>
    <dbReference type="NCBI Taxonomy" id="1690608"/>
    <lineage>
        <taxon>Eukaryota</taxon>
        <taxon>Fungi</taxon>
        <taxon>Dikarya</taxon>
        <taxon>Ascomycota</taxon>
        <taxon>Pezizomycotina</taxon>
        <taxon>Dothideomycetes</taxon>
        <taxon>Dothideomycetidae</taxon>
        <taxon>Mycosphaerellales</taxon>
        <taxon>Extremaceae</taxon>
        <taxon>Saxophila</taxon>
    </lineage>
</organism>
<comment type="caution">
    <text evidence="2">The sequence shown here is derived from an EMBL/GenBank/DDBJ whole genome shotgun (WGS) entry which is preliminary data.</text>
</comment>
<feature type="compositionally biased region" description="Low complexity" evidence="1">
    <location>
        <begin position="61"/>
        <end position="71"/>
    </location>
</feature>
<gene>
    <name evidence="2" type="ORF">LTR77_003310</name>
</gene>
<evidence type="ECO:0000256" key="1">
    <source>
        <dbReference type="SAM" id="MobiDB-lite"/>
    </source>
</evidence>
<evidence type="ECO:0000313" key="2">
    <source>
        <dbReference type="EMBL" id="KAK5173188.1"/>
    </source>
</evidence>
<name>A0AAV9PIT1_9PEZI</name>
<accession>A0AAV9PIT1</accession>
<dbReference type="EMBL" id="JAVRRT010000004">
    <property type="protein sequence ID" value="KAK5173188.1"/>
    <property type="molecule type" value="Genomic_DNA"/>
</dbReference>
<feature type="compositionally biased region" description="Low complexity" evidence="1">
    <location>
        <begin position="86"/>
        <end position="98"/>
    </location>
</feature>
<feature type="region of interest" description="Disordered" evidence="1">
    <location>
        <begin position="169"/>
        <end position="218"/>
    </location>
</feature>